<dbReference type="Gene3D" id="2.170.130.10">
    <property type="entry name" value="TonB-dependent receptor, plug domain"/>
    <property type="match status" value="1"/>
</dbReference>
<feature type="domain" description="TonB-dependent receptor plug" evidence="9">
    <location>
        <begin position="177"/>
        <end position="283"/>
    </location>
</feature>
<dbReference type="GO" id="GO:0009279">
    <property type="term" value="C:cell outer membrane"/>
    <property type="evidence" value="ECO:0007669"/>
    <property type="project" value="UniProtKB-SubCell"/>
</dbReference>
<comment type="caution">
    <text evidence="10">The sequence shown here is derived from an EMBL/GenBank/DDBJ whole genome shotgun (WGS) entry which is preliminary data.</text>
</comment>
<dbReference type="InterPro" id="IPR023997">
    <property type="entry name" value="TonB-dep_OMP_SusC/RagA_CS"/>
</dbReference>
<keyword evidence="8" id="KW-0732">Signal</keyword>
<dbReference type="Gene3D" id="2.40.170.20">
    <property type="entry name" value="TonB-dependent receptor, beta-barrel domain"/>
    <property type="match status" value="1"/>
</dbReference>
<dbReference type="InterPro" id="IPR023996">
    <property type="entry name" value="TonB-dep_OMP_SusC/RagA"/>
</dbReference>
<dbReference type="NCBIfam" id="TIGR04057">
    <property type="entry name" value="SusC_RagA_signa"/>
    <property type="match status" value="1"/>
</dbReference>
<dbReference type="InterPro" id="IPR008969">
    <property type="entry name" value="CarboxyPept-like_regulatory"/>
</dbReference>
<comment type="subcellular location">
    <subcellularLocation>
        <location evidence="1 7">Cell outer membrane</location>
        <topology evidence="1 7">Multi-pass membrane protein</topology>
    </subcellularLocation>
</comment>
<dbReference type="InterPro" id="IPR039426">
    <property type="entry name" value="TonB-dep_rcpt-like"/>
</dbReference>
<dbReference type="EMBL" id="VWSF01000005">
    <property type="protein sequence ID" value="KAA5547456.1"/>
    <property type="molecule type" value="Genomic_DNA"/>
</dbReference>
<evidence type="ECO:0000256" key="7">
    <source>
        <dbReference type="PROSITE-ProRule" id="PRU01360"/>
    </source>
</evidence>
<organism evidence="10 11">
    <name type="scientific">Adhaeribacter rhizoryzae</name>
    <dbReference type="NCBI Taxonomy" id="2607907"/>
    <lineage>
        <taxon>Bacteria</taxon>
        <taxon>Pseudomonadati</taxon>
        <taxon>Bacteroidota</taxon>
        <taxon>Cytophagia</taxon>
        <taxon>Cytophagales</taxon>
        <taxon>Hymenobacteraceae</taxon>
        <taxon>Adhaeribacter</taxon>
    </lineage>
</organism>
<keyword evidence="11" id="KW-1185">Reference proteome</keyword>
<feature type="chain" id="PRO_5024423093" evidence="8">
    <location>
        <begin position="29"/>
        <end position="1091"/>
    </location>
</feature>
<dbReference type="SUPFAM" id="SSF49464">
    <property type="entry name" value="Carboxypeptidase regulatory domain-like"/>
    <property type="match status" value="1"/>
</dbReference>
<keyword evidence="10" id="KW-0675">Receptor</keyword>
<keyword evidence="3 7" id="KW-1134">Transmembrane beta strand</keyword>
<protein>
    <submittedName>
        <fullName evidence="10">TonB-dependent receptor</fullName>
    </submittedName>
</protein>
<evidence type="ECO:0000256" key="5">
    <source>
        <dbReference type="ARBA" id="ARBA00023136"/>
    </source>
</evidence>
<reference evidence="10 11" key="1">
    <citation type="submission" date="2019-09" db="EMBL/GenBank/DDBJ databases">
        <title>Genome sequence and assembly of Adhaeribacter sp.</title>
        <authorList>
            <person name="Chhetri G."/>
        </authorList>
    </citation>
    <scope>NUCLEOTIDE SEQUENCE [LARGE SCALE GENOMIC DNA]</scope>
    <source>
        <strain evidence="10 11">DK36</strain>
    </source>
</reference>
<evidence type="ECO:0000256" key="2">
    <source>
        <dbReference type="ARBA" id="ARBA00022448"/>
    </source>
</evidence>
<name>A0A5M6DM16_9BACT</name>
<comment type="similarity">
    <text evidence="7">Belongs to the TonB-dependent receptor family.</text>
</comment>
<keyword evidence="4 7" id="KW-0812">Transmembrane</keyword>
<dbReference type="Proteomes" id="UP000323426">
    <property type="component" value="Unassembled WGS sequence"/>
</dbReference>
<evidence type="ECO:0000256" key="1">
    <source>
        <dbReference type="ARBA" id="ARBA00004571"/>
    </source>
</evidence>
<dbReference type="InterPro" id="IPR036942">
    <property type="entry name" value="Beta-barrel_TonB_sf"/>
</dbReference>
<evidence type="ECO:0000313" key="11">
    <source>
        <dbReference type="Proteomes" id="UP000323426"/>
    </source>
</evidence>
<keyword evidence="2 7" id="KW-0813">Transport</keyword>
<dbReference type="Pfam" id="PF07715">
    <property type="entry name" value="Plug"/>
    <property type="match status" value="1"/>
</dbReference>
<evidence type="ECO:0000313" key="10">
    <source>
        <dbReference type="EMBL" id="KAA5547456.1"/>
    </source>
</evidence>
<dbReference type="Gene3D" id="2.60.40.1120">
    <property type="entry name" value="Carboxypeptidase-like, regulatory domain"/>
    <property type="match status" value="1"/>
</dbReference>
<dbReference type="SUPFAM" id="SSF56935">
    <property type="entry name" value="Porins"/>
    <property type="match status" value="1"/>
</dbReference>
<feature type="signal peptide" evidence="8">
    <location>
        <begin position="1"/>
        <end position="28"/>
    </location>
</feature>
<dbReference type="InterPro" id="IPR037066">
    <property type="entry name" value="Plug_dom_sf"/>
</dbReference>
<evidence type="ECO:0000256" key="3">
    <source>
        <dbReference type="ARBA" id="ARBA00022452"/>
    </source>
</evidence>
<evidence type="ECO:0000256" key="8">
    <source>
        <dbReference type="SAM" id="SignalP"/>
    </source>
</evidence>
<dbReference type="Pfam" id="PF13715">
    <property type="entry name" value="CarbopepD_reg_2"/>
    <property type="match status" value="1"/>
</dbReference>
<evidence type="ECO:0000256" key="4">
    <source>
        <dbReference type="ARBA" id="ARBA00022692"/>
    </source>
</evidence>
<keyword evidence="6 7" id="KW-0998">Cell outer membrane</keyword>
<dbReference type="AlphaFoldDB" id="A0A5M6DM16"/>
<proteinExistence type="inferred from homology"/>
<dbReference type="RefSeq" id="WP_150088079.1">
    <property type="nucleotide sequence ID" value="NZ_VWSF01000005.1"/>
</dbReference>
<gene>
    <name evidence="10" type="ORF">F0145_09015</name>
</gene>
<dbReference type="NCBIfam" id="TIGR04056">
    <property type="entry name" value="OMP_RagA_SusC"/>
    <property type="match status" value="1"/>
</dbReference>
<accession>A0A5M6DM16</accession>
<evidence type="ECO:0000256" key="6">
    <source>
        <dbReference type="ARBA" id="ARBA00023237"/>
    </source>
</evidence>
<dbReference type="PROSITE" id="PS52016">
    <property type="entry name" value="TONB_DEPENDENT_REC_3"/>
    <property type="match status" value="1"/>
</dbReference>
<evidence type="ECO:0000259" key="9">
    <source>
        <dbReference type="Pfam" id="PF07715"/>
    </source>
</evidence>
<keyword evidence="5 7" id="KW-0472">Membrane</keyword>
<sequence>MKRQFLKIAWLIGPLGLSTLVFKPAAYAKDHTADLYNKLHYLNRSPYAPGDVQGENLKNYPYFINNSANEKNTAVGKSTKQVQLTVTGKVTSPTGEGLPGVTVVLKGTTIGATTDVEGKYSLNVPDASSQGTLVFSYIGFVTQEVPLNGRTTVNVSLKDDAKALEEVVVIGYGTQTKRDLTGAVSQVKATQLENENPNSVQDVLRGNIAGLNVGLDASAKGGGSLQVRGQNSLNAGSSPLIVLDGIIYYGALSDINPNDIETIDVLKDASSAAVYGAKSASGVVLITTKKGKEGKPVVNFDASVGTATMSANEKVYDPNGFISWREDVQNSRDVKAAPYHYANPNSLPSDISLATWLAGATGDPNDVWLQRLGFNPIEIQNYKDGKTVNWYDMVFQNGKRQDYNVSLSGKKEGVSYYMSLGYQDNEGIVVGDRFETIRSRINLEGKVNKFLTVGLNTQFADRDESQVTADWGRIVNNSPWGSEYDADGKYRLSPVDEPGGGSRHPFLDMSYTDRTRKFTTLISSIYGKVALPFGATYQINFSPRFEWFRYYNHQSAQHPEWKLRGGMASRQQSQVYNWQVDNLIKWNRKFGSHDVDITLLANAEKFQSWDNSMNNEGFNPGDQLGYHNIGAGIKPTISSNDEYSTADALMARVFYSFKQRYLLTLSTRRDGYSAFGQANPRATFPSAAFGWIFTDENFLKSAPALSWLNYGKLRLSWGVNGNRDIGRYVAISDLTSGKYLLVRPDGTVYPVSQLYVNRMANPGLQWERTESVNAGLDFGLFNNVIDGSIEAYKTSTTNLLVERTLPDILGFNWVYDNLGEVQNKGIELTLNSRNFNRDNFSWNSSVNFSLNRNKIVHLYGDMVDVTDANGNVIGQKERDDVSNSWFIGHAIDEIWGQRILGVWQEEEAEEAAKYGVFPGDFKIKDVNGDYKFTDADKEFLGFRNPRFRWTLRNEFTFFKNINFSFMMYSYWGHMNTFNQAKNNSGFLDRSSSYVVPYWTPENRKNDYARLYSSNGGASFDVFRKKSLIRLDNISLAYTLPQTLIQRASIQNMRVYFSTRNVGFYAPEWNFWDPENSGPTPRTYTLGLNLTL</sequence>
<dbReference type="InterPro" id="IPR012910">
    <property type="entry name" value="Plug_dom"/>
</dbReference>